<dbReference type="Pfam" id="PF10604">
    <property type="entry name" value="Polyketide_cyc2"/>
    <property type="match status" value="1"/>
</dbReference>
<dbReference type="RefSeq" id="WP_192040120.1">
    <property type="nucleotide sequence ID" value="NZ_JACYWE010000009.1"/>
</dbReference>
<dbReference type="InterPro" id="IPR019587">
    <property type="entry name" value="Polyketide_cyclase/dehydratase"/>
</dbReference>
<dbReference type="SUPFAM" id="SSF55961">
    <property type="entry name" value="Bet v1-like"/>
    <property type="match status" value="1"/>
</dbReference>
<gene>
    <name evidence="1" type="ORF">HT102_14365</name>
</gene>
<dbReference type="Proteomes" id="UP000642993">
    <property type="component" value="Unassembled WGS sequence"/>
</dbReference>
<evidence type="ECO:0000313" key="2">
    <source>
        <dbReference type="Proteomes" id="UP000642993"/>
    </source>
</evidence>
<protein>
    <submittedName>
        <fullName evidence="1">SRPBCC family protein</fullName>
    </submittedName>
</protein>
<evidence type="ECO:0000313" key="1">
    <source>
        <dbReference type="EMBL" id="MBD8507668.1"/>
    </source>
</evidence>
<dbReference type="Gene3D" id="3.30.530.20">
    <property type="match status" value="1"/>
</dbReference>
<proteinExistence type="predicted"/>
<reference evidence="1" key="1">
    <citation type="submission" date="2020-09" db="EMBL/GenBank/DDBJ databases">
        <title>Hoyosella lacisalsi sp. nov., a halotolerant actinobacterium isolated from soil of Lake Gudzhirganskoe.</title>
        <authorList>
            <person name="Yang Q."/>
            <person name="Guo P.Y."/>
            <person name="Liu S.W."/>
            <person name="Li F.N."/>
            <person name="Sun C.H."/>
        </authorList>
    </citation>
    <scope>NUCLEOTIDE SEQUENCE</scope>
    <source>
        <strain evidence="1">G463</strain>
    </source>
</reference>
<dbReference type="EMBL" id="JACYWE010000009">
    <property type="protein sequence ID" value="MBD8507668.1"/>
    <property type="molecule type" value="Genomic_DNA"/>
</dbReference>
<dbReference type="AlphaFoldDB" id="A0A927JE39"/>
<organism evidence="1 2">
    <name type="scientific">Lolliginicoccus lacisalsi</name>
    <dbReference type="NCBI Taxonomy" id="2742202"/>
    <lineage>
        <taxon>Bacteria</taxon>
        <taxon>Bacillati</taxon>
        <taxon>Actinomycetota</taxon>
        <taxon>Actinomycetes</taxon>
        <taxon>Mycobacteriales</taxon>
        <taxon>Hoyosellaceae</taxon>
        <taxon>Lolliginicoccus</taxon>
    </lineage>
</organism>
<accession>A0A927JE39</accession>
<sequence length="147" mass="16209">MVSVTTSIVIDRPRADVARFAANPDRATTWYENISSVEWLTSPPLAVGSRLAFRAEFVGRVLEYTYEVAEYVPGERLVMQVSEGPFPMRTTYAWADAGEGATRMELTNEGGPAKLSRLARPMIAAALRRAGSKDLHLLKAILEDGEH</sequence>
<name>A0A927JE39_9ACTN</name>
<comment type="caution">
    <text evidence="1">The sequence shown here is derived from an EMBL/GenBank/DDBJ whole genome shotgun (WGS) entry which is preliminary data.</text>
</comment>
<dbReference type="CDD" id="cd08865">
    <property type="entry name" value="SRPBCC_10"/>
    <property type="match status" value="1"/>
</dbReference>
<keyword evidence="2" id="KW-1185">Reference proteome</keyword>
<dbReference type="InterPro" id="IPR023393">
    <property type="entry name" value="START-like_dom_sf"/>
</dbReference>